<evidence type="ECO:0000313" key="3">
    <source>
        <dbReference type="EMBL" id="AUX08009.1"/>
    </source>
</evidence>
<dbReference type="GeneID" id="37876691"/>
<evidence type="ECO:0000259" key="2">
    <source>
        <dbReference type="Pfam" id="PF21003"/>
    </source>
</evidence>
<accession>A0A343TFY7</accession>
<dbReference type="RefSeq" id="WP_193588490.1">
    <property type="nucleotide sequence ID" value="NZ_CP025066.1"/>
</dbReference>
<dbReference type="AlphaFoldDB" id="A0A343TFY7"/>
<evidence type="ECO:0000313" key="4">
    <source>
        <dbReference type="Proteomes" id="UP000263012"/>
    </source>
</evidence>
<dbReference type="GO" id="GO:0006265">
    <property type="term" value="P:DNA topological change"/>
    <property type="evidence" value="ECO:0007669"/>
    <property type="project" value="InterPro"/>
</dbReference>
<keyword evidence="4" id="KW-1185">Reference proteome</keyword>
<dbReference type="KEGG" id="hdf:AArcSl_0356"/>
<dbReference type="GO" id="GO:0005694">
    <property type="term" value="C:chromosome"/>
    <property type="evidence" value="ECO:0007669"/>
    <property type="project" value="InterPro"/>
</dbReference>
<organism evidence="3 4">
    <name type="scientific">Halalkaliarchaeum desulfuricum</name>
    <dbReference type="NCBI Taxonomy" id="2055893"/>
    <lineage>
        <taxon>Archaea</taxon>
        <taxon>Methanobacteriati</taxon>
        <taxon>Methanobacteriota</taxon>
        <taxon>Stenosarchaea group</taxon>
        <taxon>Halobacteria</taxon>
        <taxon>Halobacteriales</taxon>
        <taxon>Haloferacaceae</taxon>
        <taxon>Halalkaliarchaeum</taxon>
    </lineage>
</organism>
<dbReference type="Pfam" id="PF21003">
    <property type="entry name" value="NucS_N"/>
    <property type="match status" value="1"/>
</dbReference>
<proteinExistence type="predicted"/>
<dbReference type="InterPro" id="IPR048302">
    <property type="entry name" value="NucS_N"/>
</dbReference>
<reference evidence="4" key="1">
    <citation type="submission" date="2017-11" db="EMBL/GenBank/DDBJ databases">
        <title>Phenotypic and genomic properties of facultatively anaerobic sulfur-reducing natronoarchaea from hypersaline soda lakes.</title>
        <authorList>
            <person name="Sorokin D.Y."/>
            <person name="Kublanov I.V."/>
            <person name="Roman P."/>
            <person name="Sinninghe Damste J.S."/>
            <person name="Golyshin P.N."/>
            <person name="Rojo D."/>
            <person name="Ciordia S."/>
            <person name="Mena M.D.C."/>
            <person name="Ferrer M."/>
            <person name="Messina E."/>
            <person name="Smedile F."/>
            <person name="La Spada G."/>
            <person name="La Cono V."/>
            <person name="Yakimov M.M."/>
        </authorList>
    </citation>
    <scope>NUCLEOTIDE SEQUENCE [LARGE SCALE GENOMIC DNA]</scope>
    <source>
        <strain evidence="4">AArc-Sl</strain>
    </source>
</reference>
<dbReference type="Gene3D" id="2.70.180.20">
    <property type="match status" value="1"/>
</dbReference>
<dbReference type="Pfam" id="PF01396">
    <property type="entry name" value="Zn_ribbon_Top1"/>
    <property type="match status" value="1"/>
</dbReference>
<dbReference type="InterPro" id="IPR049173">
    <property type="entry name" value="NucS_N_sf"/>
</dbReference>
<dbReference type="InterPro" id="IPR013498">
    <property type="entry name" value="Topo_IA_Znf"/>
</dbReference>
<dbReference type="EMBL" id="CP025066">
    <property type="protein sequence ID" value="AUX08009.1"/>
    <property type="molecule type" value="Genomic_DNA"/>
</dbReference>
<dbReference type="Gene3D" id="3.30.65.10">
    <property type="entry name" value="Bacterial Topoisomerase I, domain 1"/>
    <property type="match status" value="1"/>
</dbReference>
<keyword evidence="3" id="KW-0413">Isomerase</keyword>
<dbReference type="GO" id="GO:0003917">
    <property type="term" value="F:DNA topoisomerase type I (single strand cut, ATP-independent) activity"/>
    <property type="evidence" value="ECO:0007669"/>
    <property type="project" value="UniProtKB-EC"/>
</dbReference>
<sequence length="255" mass="27488">MSSELRLFAGECTTTFEGTRSRTQHGYVVVMVKPDDTVLVHDADGYQPVAWLTRPDEATVEHHGDGTDTGDAEFTITARTGDQNLTVESCGKGAVRTIPVGEAGVPVGDCVESDCAGTLARTGGDVACVDCGMRYGLPAGATVLEKRCDDCGLPQIRVERGETFEVCLDYSCESLNDRIRERYDRAFDCPDCDSDLRIRVTDGRPFFGCEGYPDCETAFSIPAGVVVGLCDCGLPVFETATGQRCLDGTCDSYRE</sequence>
<evidence type="ECO:0000259" key="1">
    <source>
        <dbReference type="Pfam" id="PF01396"/>
    </source>
</evidence>
<protein>
    <submittedName>
        <fullName evidence="3">DNA topoisomerase I</fullName>
        <ecNumber evidence="3">5.6.2.1</ecNumber>
    </submittedName>
</protein>
<feature type="domain" description="Endonuclease NucS N-terminal PH-like" evidence="2">
    <location>
        <begin position="4"/>
        <end position="62"/>
    </location>
</feature>
<gene>
    <name evidence="3" type="primary">topA</name>
    <name evidence="3" type="ORF">AArcSl_0356</name>
</gene>
<dbReference type="Proteomes" id="UP000263012">
    <property type="component" value="Chromosome"/>
</dbReference>
<dbReference type="SUPFAM" id="SSF57783">
    <property type="entry name" value="Zinc beta-ribbon"/>
    <property type="match status" value="1"/>
</dbReference>
<name>A0A343TFY7_9EURY</name>
<feature type="domain" description="DNA topoisomerase type IA zn finger" evidence="1">
    <location>
        <begin position="188"/>
        <end position="222"/>
    </location>
</feature>
<dbReference type="EC" id="5.6.2.1" evidence="3"/>
<dbReference type="OrthoDB" id="190320at2157"/>
<dbReference type="GO" id="GO:0003677">
    <property type="term" value="F:DNA binding"/>
    <property type="evidence" value="ECO:0007669"/>
    <property type="project" value="InterPro"/>
</dbReference>